<sequence>MSNQQAIAQHFHESEGDFVKQALDWVNQAEIDYRLVLTKFLNPRQRYIVQTLVNQRSGLKMVEDGIFDQAESKRVVIAPDFYEIKESDFQLVLLELSFPVKFVSLRHKDILGALVHTGLDRSGFGDIVVKEDEGLVQLAVDQPLVEFIRQEIGRIGKVRTDWQEISFDRAFQKEEDGKDQFLLVNSLRLDVVVAAAFNLARAKAQDLVTSGSVQVNWTVSDQVDRQISLKDVISVRKYGRICLESLSGQSKKDKIKAVFNIIHR</sequence>
<dbReference type="Pfam" id="PF17774">
    <property type="entry name" value="YlmH_RBD"/>
    <property type="match status" value="1"/>
</dbReference>
<dbReference type="STRING" id="709323.GCA_001047135_00257"/>
<dbReference type="Pfam" id="PF21278">
    <property type="entry name" value="YlmH_1st"/>
    <property type="match status" value="1"/>
</dbReference>
<feature type="domain" description="RNA-binding S4" evidence="2">
    <location>
        <begin position="187"/>
        <end position="249"/>
    </location>
</feature>
<dbReference type="InterPro" id="IPR048443">
    <property type="entry name" value="RqcP2_N"/>
</dbReference>
<dbReference type="InterPro" id="IPR040591">
    <property type="entry name" value="RqcP2_RBD"/>
</dbReference>
<dbReference type="EMBL" id="CAUZLT010000001">
    <property type="protein sequence ID" value="CAK1229935.1"/>
    <property type="molecule type" value="Genomic_DNA"/>
</dbReference>
<dbReference type="Gene3D" id="3.10.290.10">
    <property type="entry name" value="RNA-binding S4 domain"/>
    <property type="match status" value="1"/>
</dbReference>
<dbReference type="Pfam" id="PF01479">
    <property type="entry name" value="S4"/>
    <property type="match status" value="1"/>
</dbReference>
<dbReference type="Gene3D" id="3.30.70.330">
    <property type="match status" value="1"/>
</dbReference>
<dbReference type="PROSITE" id="PS50889">
    <property type="entry name" value="S4"/>
    <property type="match status" value="1"/>
</dbReference>
<dbReference type="InterPro" id="IPR002942">
    <property type="entry name" value="S4_RNA-bd"/>
</dbReference>
<evidence type="ECO:0000313" key="5">
    <source>
        <dbReference type="Proteomes" id="UP001314262"/>
    </source>
</evidence>
<reference evidence="4" key="1">
    <citation type="journal article" date="2015" name="BMC Genomics">
        <title>Comparative genomics of Fructobacillus spp. and Leuconostoc spp. reveals niche-specific evolution of Fructobacillus spp.</title>
        <authorList>
            <person name="Endo A."/>
            <person name="Tanizawa Y."/>
            <person name="Tanaka N."/>
            <person name="Maeno S."/>
            <person name="Kumar H."/>
            <person name="Shiwa Y."/>
            <person name="Okada S."/>
            <person name="Yoshikawa H."/>
            <person name="Dicks L."/>
            <person name="Nakagawa J."/>
            <person name="Arita M."/>
        </authorList>
    </citation>
    <scope>NUCLEOTIDE SEQUENCE [LARGE SCALE GENOMIC DNA]</scope>
    <source>
        <strain evidence="4">F214-1</strain>
    </source>
</reference>
<protein>
    <submittedName>
        <fullName evidence="3">Contains S4-like domain (YlmH)</fullName>
    </submittedName>
</protein>
<dbReference type="SMART" id="SM00363">
    <property type="entry name" value="S4"/>
    <property type="match status" value="1"/>
</dbReference>
<dbReference type="PANTHER" id="PTHR13633:SF3">
    <property type="entry name" value="MITOCHONDRIAL TRANSCRIPTION RESCUE FACTOR 1"/>
    <property type="match status" value="1"/>
</dbReference>
<dbReference type="GO" id="GO:0003723">
    <property type="term" value="F:RNA binding"/>
    <property type="evidence" value="ECO:0007669"/>
    <property type="project" value="UniProtKB-KW"/>
</dbReference>
<evidence type="ECO:0000313" key="4">
    <source>
        <dbReference type="EMBL" id="GAP03712.1"/>
    </source>
</evidence>
<organism evidence="4">
    <name type="scientific">Fructobacillus tropaeoli</name>
    <dbReference type="NCBI Taxonomy" id="709323"/>
    <lineage>
        <taxon>Bacteria</taxon>
        <taxon>Bacillati</taxon>
        <taxon>Bacillota</taxon>
        <taxon>Bacilli</taxon>
        <taxon>Lactobacillales</taxon>
        <taxon>Lactobacillaceae</taxon>
        <taxon>Fructobacillus</taxon>
    </lineage>
</organism>
<name>A0A3F3H0X7_9LACO</name>
<evidence type="ECO:0000256" key="1">
    <source>
        <dbReference type="PROSITE-ProRule" id="PRU00182"/>
    </source>
</evidence>
<dbReference type="RefSeq" id="WP_059393223.1">
    <property type="nucleotide sequence ID" value="NZ_BOJU01000002.1"/>
</dbReference>
<keyword evidence="1" id="KW-0694">RNA-binding</keyword>
<keyword evidence="5" id="KW-1185">Reference proteome</keyword>
<dbReference type="Proteomes" id="UP000064514">
    <property type="component" value="Unassembled WGS sequence"/>
</dbReference>
<dbReference type="InterPro" id="IPR012677">
    <property type="entry name" value="Nucleotide-bd_a/b_plait_sf"/>
</dbReference>
<dbReference type="SUPFAM" id="SSF55174">
    <property type="entry name" value="Alpha-L RNA-binding motif"/>
    <property type="match status" value="1"/>
</dbReference>
<dbReference type="Proteomes" id="UP001314262">
    <property type="component" value="Unassembled WGS sequence"/>
</dbReference>
<accession>A0A3F3H0X7</accession>
<evidence type="ECO:0000313" key="3">
    <source>
        <dbReference type="EMBL" id="CAK1229935.1"/>
    </source>
</evidence>
<dbReference type="PANTHER" id="PTHR13633">
    <property type="entry name" value="MITOCHONDRIAL TRANSCRIPTION RESCUE FACTOR 1"/>
    <property type="match status" value="1"/>
</dbReference>
<gene>
    <name evidence="4" type="ORF">FTRO_0012590</name>
    <name evidence="3" type="ORF">R53137_KAKDMLNK_00302</name>
</gene>
<dbReference type="InterPro" id="IPR036986">
    <property type="entry name" value="S4_RNA-bd_sf"/>
</dbReference>
<reference evidence="3 5" key="2">
    <citation type="submission" date="2023-10" db="EMBL/GenBank/DDBJ databases">
        <authorList>
            <person name="Botero Cardona J."/>
        </authorList>
    </citation>
    <scope>NUCLEOTIDE SEQUENCE [LARGE SCALE GENOMIC DNA]</scope>
    <source>
        <strain evidence="3 5">R-53137</strain>
    </source>
</reference>
<dbReference type="EMBL" id="DF968078">
    <property type="protein sequence ID" value="GAP03712.1"/>
    <property type="molecule type" value="Genomic_DNA"/>
</dbReference>
<dbReference type="Gene3D" id="3.30.1370.160">
    <property type="match status" value="1"/>
</dbReference>
<proteinExistence type="predicted"/>
<dbReference type="AlphaFoldDB" id="A0A3F3H0X7"/>
<dbReference type="CDD" id="cd00165">
    <property type="entry name" value="S4"/>
    <property type="match status" value="1"/>
</dbReference>
<evidence type="ECO:0000259" key="2">
    <source>
        <dbReference type="SMART" id="SM00363"/>
    </source>
</evidence>